<gene>
    <name evidence="1" type="ORF">SAMN06272737_10377</name>
</gene>
<proteinExistence type="predicted"/>
<dbReference type="OrthoDB" id="4559212at2"/>
<dbReference type="RefSeq" id="WP_089335226.1">
    <property type="nucleotide sequence ID" value="NZ_FZNO01000003.1"/>
</dbReference>
<dbReference type="EMBL" id="FZNO01000003">
    <property type="protein sequence ID" value="SNR32992.1"/>
    <property type="molecule type" value="Genomic_DNA"/>
</dbReference>
<reference evidence="1 2" key="1">
    <citation type="submission" date="2017-06" db="EMBL/GenBank/DDBJ databases">
        <authorList>
            <person name="Kim H.J."/>
            <person name="Triplett B.A."/>
        </authorList>
    </citation>
    <scope>NUCLEOTIDE SEQUENCE [LARGE SCALE GENOMIC DNA]</scope>
    <source>
        <strain evidence="1 2">DSM 44272</strain>
    </source>
</reference>
<dbReference type="Proteomes" id="UP000198403">
    <property type="component" value="Unassembled WGS sequence"/>
</dbReference>
<protein>
    <submittedName>
        <fullName evidence="1">Uncharacterized protein</fullName>
    </submittedName>
</protein>
<organism evidence="1 2">
    <name type="scientific">Blastococcus mobilis</name>
    <dbReference type="NCBI Taxonomy" id="1938746"/>
    <lineage>
        <taxon>Bacteria</taxon>
        <taxon>Bacillati</taxon>
        <taxon>Actinomycetota</taxon>
        <taxon>Actinomycetes</taxon>
        <taxon>Geodermatophilales</taxon>
        <taxon>Geodermatophilaceae</taxon>
        <taxon>Blastococcus</taxon>
    </lineage>
</organism>
<name>A0A238VF11_9ACTN</name>
<evidence type="ECO:0000313" key="2">
    <source>
        <dbReference type="Proteomes" id="UP000198403"/>
    </source>
</evidence>
<keyword evidence="2" id="KW-1185">Reference proteome</keyword>
<accession>A0A238VF11</accession>
<evidence type="ECO:0000313" key="1">
    <source>
        <dbReference type="EMBL" id="SNR32992.1"/>
    </source>
</evidence>
<dbReference type="AlphaFoldDB" id="A0A238VF11"/>
<sequence>MSIVITGASDDLIEIDGDITEEFYGNDEDGDLLAFSDGTVLRISYTRSGVWRIVPITTGPGFVGITQAPEGDEDNYTDRAEVTDATWVVHGKAIAR</sequence>